<accession>A0ABR1DC03</accession>
<protein>
    <submittedName>
        <fullName evidence="2">Uncharacterized protein</fullName>
    </submittedName>
</protein>
<sequence length="120" mass="13727">MMGQQIGRPMCPLMGPRMGPIMGEMGRPPMGGRIRRMDQWKDRHDTVSRWFARFTSADTSLKGQDRTDRPSETMYSEQLSSKEDAGQRRRYVTRVSPAPWSRKNADDGLGSTTTSDLMWL</sequence>
<reference evidence="2 3" key="1">
    <citation type="submission" date="2023-08" db="EMBL/GenBank/DDBJ databases">
        <title>A Necator americanus chromosomal reference genome.</title>
        <authorList>
            <person name="Ilik V."/>
            <person name="Petrzelkova K.J."/>
            <person name="Pardy F."/>
            <person name="Fuh T."/>
            <person name="Niatou-Singa F.S."/>
            <person name="Gouil Q."/>
            <person name="Baker L."/>
            <person name="Ritchie M.E."/>
            <person name="Jex A.R."/>
            <person name="Gazzola D."/>
            <person name="Li H."/>
            <person name="Toshio Fujiwara R."/>
            <person name="Zhan B."/>
            <person name="Aroian R.V."/>
            <person name="Pafco B."/>
            <person name="Schwarz E.M."/>
        </authorList>
    </citation>
    <scope>NUCLEOTIDE SEQUENCE [LARGE SCALE GENOMIC DNA]</scope>
    <source>
        <strain evidence="2 3">Aroian</strain>
        <tissue evidence="2">Whole animal</tissue>
    </source>
</reference>
<dbReference type="EMBL" id="JAVFWL010000004">
    <property type="protein sequence ID" value="KAK6747420.1"/>
    <property type="molecule type" value="Genomic_DNA"/>
</dbReference>
<comment type="caution">
    <text evidence="2">The sequence shown here is derived from an EMBL/GenBank/DDBJ whole genome shotgun (WGS) entry which is preliminary data.</text>
</comment>
<feature type="region of interest" description="Disordered" evidence="1">
    <location>
        <begin position="60"/>
        <end position="120"/>
    </location>
</feature>
<evidence type="ECO:0000313" key="2">
    <source>
        <dbReference type="EMBL" id="KAK6747420.1"/>
    </source>
</evidence>
<evidence type="ECO:0000256" key="1">
    <source>
        <dbReference type="SAM" id="MobiDB-lite"/>
    </source>
</evidence>
<feature type="compositionally biased region" description="Low complexity" evidence="1">
    <location>
        <begin position="14"/>
        <end position="32"/>
    </location>
</feature>
<evidence type="ECO:0000313" key="3">
    <source>
        <dbReference type="Proteomes" id="UP001303046"/>
    </source>
</evidence>
<proteinExistence type="predicted"/>
<organism evidence="2 3">
    <name type="scientific">Necator americanus</name>
    <name type="common">Human hookworm</name>
    <dbReference type="NCBI Taxonomy" id="51031"/>
    <lineage>
        <taxon>Eukaryota</taxon>
        <taxon>Metazoa</taxon>
        <taxon>Ecdysozoa</taxon>
        <taxon>Nematoda</taxon>
        <taxon>Chromadorea</taxon>
        <taxon>Rhabditida</taxon>
        <taxon>Rhabditina</taxon>
        <taxon>Rhabditomorpha</taxon>
        <taxon>Strongyloidea</taxon>
        <taxon>Ancylostomatidae</taxon>
        <taxon>Bunostominae</taxon>
        <taxon>Necator</taxon>
    </lineage>
</organism>
<feature type="compositionally biased region" description="Polar residues" evidence="1">
    <location>
        <begin position="110"/>
        <end position="120"/>
    </location>
</feature>
<keyword evidence="3" id="KW-1185">Reference proteome</keyword>
<feature type="region of interest" description="Disordered" evidence="1">
    <location>
        <begin position="1"/>
        <end position="33"/>
    </location>
</feature>
<gene>
    <name evidence="2" type="primary">Necator_chrIV.g13840</name>
    <name evidence="2" type="ORF">RB195_000548</name>
</gene>
<name>A0ABR1DC03_NECAM</name>
<dbReference type="Proteomes" id="UP001303046">
    <property type="component" value="Unassembled WGS sequence"/>
</dbReference>